<keyword evidence="1" id="KW-0472">Membrane</keyword>
<keyword evidence="1" id="KW-0812">Transmembrane</keyword>
<evidence type="ECO:0000313" key="3">
    <source>
        <dbReference type="Proteomes" id="UP001210925"/>
    </source>
</evidence>
<feature type="transmembrane region" description="Helical" evidence="1">
    <location>
        <begin position="111"/>
        <end position="132"/>
    </location>
</feature>
<feature type="transmembrane region" description="Helical" evidence="1">
    <location>
        <begin position="257"/>
        <end position="278"/>
    </location>
</feature>
<feature type="transmembrane region" description="Helical" evidence="1">
    <location>
        <begin position="301"/>
        <end position="320"/>
    </location>
</feature>
<sequence length="397" mass="45206">MPKSSINQNYCHIIYGNSTIYEGYYLNSGNCLDNRITCTNGILNIYNASSGCNGAYESFAITPIANNVVSNYFGNLTISFDSIQSASQTYQWTTFFPLALMVPENKCPMEIIQTAGLAIAFLGLIYVIAIRLLRFYKDRRFSNVILPIAQMMLLVRIILYVYTTYADYIPDSSILAITIVLSFFFLGHLVLGLTSANIISKILFGNKWQTFSLYLLVVIVHFGLMGFLYVETVYEAEHLNTSFFAKNSVAINSLQTYYIFAEMMFDCIPPGVLLYKVLKLTRSKKMTTVAKSKYGYFKKKLLILFGVQSLVVIALLIFQLAKTYTNWYRTDRNAWCVFGISNFLIVIHALVIFHYFEELKIITQEVFVKKASFTPKYNDHATLAHPIKLNGSKELLE</sequence>
<organism evidence="2 3">
    <name type="scientific">Boothiomyces macroporosus</name>
    <dbReference type="NCBI Taxonomy" id="261099"/>
    <lineage>
        <taxon>Eukaryota</taxon>
        <taxon>Fungi</taxon>
        <taxon>Fungi incertae sedis</taxon>
        <taxon>Chytridiomycota</taxon>
        <taxon>Chytridiomycota incertae sedis</taxon>
        <taxon>Chytridiomycetes</taxon>
        <taxon>Rhizophydiales</taxon>
        <taxon>Terramycetaceae</taxon>
        <taxon>Boothiomyces</taxon>
    </lineage>
</organism>
<dbReference type="EMBL" id="JADGKB010000018">
    <property type="protein sequence ID" value="KAJ3259412.1"/>
    <property type="molecule type" value="Genomic_DNA"/>
</dbReference>
<name>A0AAD5ULX0_9FUNG</name>
<dbReference type="AlphaFoldDB" id="A0AAD5ULX0"/>
<comment type="caution">
    <text evidence="2">The sequence shown here is derived from an EMBL/GenBank/DDBJ whole genome shotgun (WGS) entry which is preliminary data.</text>
</comment>
<feature type="transmembrane region" description="Helical" evidence="1">
    <location>
        <begin position="211"/>
        <end position="230"/>
    </location>
</feature>
<evidence type="ECO:0000256" key="1">
    <source>
        <dbReference type="SAM" id="Phobius"/>
    </source>
</evidence>
<keyword evidence="1" id="KW-1133">Transmembrane helix</keyword>
<gene>
    <name evidence="2" type="ORF">HK103_002315</name>
</gene>
<proteinExistence type="predicted"/>
<feature type="transmembrane region" description="Helical" evidence="1">
    <location>
        <begin position="332"/>
        <end position="356"/>
    </location>
</feature>
<dbReference type="Proteomes" id="UP001210925">
    <property type="component" value="Unassembled WGS sequence"/>
</dbReference>
<feature type="transmembrane region" description="Helical" evidence="1">
    <location>
        <begin position="174"/>
        <end position="199"/>
    </location>
</feature>
<protein>
    <submittedName>
        <fullName evidence="2">Uncharacterized protein</fullName>
    </submittedName>
</protein>
<reference evidence="2" key="1">
    <citation type="submission" date="2020-05" db="EMBL/GenBank/DDBJ databases">
        <title>Phylogenomic resolution of chytrid fungi.</title>
        <authorList>
            <person name="Stajich J.E."/>
            <person name="Amses K."/>
            <person name="Simmons R."/>
            <person name="Seto K."/>
            <person name="Myers J."/>
            <person name="Bonds A."/>
            <person name="Quandt C.A."/>
            <person name="Barry K."/>
            <person name="Liu P."/>
            <person name="Grigoriev I."/>
            <person name="Longcore J.E."/>
            <person name="James T.Y."/>
        </authorList>
    </citation>
    <scope>NUCLEOTIDE SEQUENCE</scope>
    <source>
        <strain evidence="2">PLAUS21</strain>
    </source>
</reference>
<keyword evidence="3" id="KW-1185">Reference proteome</keyword>
<feature type="transmembrane region" description="Helical" evidence="1">
    <location>
        <begin position="144"/>
        <end position="162"/>
    </location>
</feature>
<accession>A0AAD5ULX0</accession>
<evidence type="ECO:0000313" key="2">
    <source>
        <dbReference type="EMBL" id="KAJ3259412.1"/>
    </source>
</evidence>